<organism evidence="1 2">
    <name type="scientific">Candidatus Berkelbacteria bacterium CG_4_8_14_3_um_filter_42_13</name>
    <dbReference type="NCBI Taxonomy" id="1974505"/>
    <lineage>
        <taxon>Bacteria</taxon>
        <taxon>Candidatus Berkelbacteria</taxon>
    </lineage>
</organism>
<comment type="caution">
    <text evidence="1">The sequence shown here is derived from an EMBL/GenBank/DDBJ whole genome shotgun (WGS) entry which is preliminary data.</text>
</comment>
<evidence type="ECO:0000313" key="2">
    <source>
        <dbReference type="Proteomes" id="UP000229924"/>
    </source>
</evidence>
<proteinExistence type="predicted"/>
<evidence type="ECO:0008006" key="3">
    <source>
        <dbReference type="Google" id="ProtNLM"/>
    </source>
</evidence>
<reference evidence="2" key="1">
    <citation type="submission" date="2017-09" db="EMBL/GenBank/DDBJ databases">
        <title>Depth-based differentiation of microbial function through sediment-hosted aquifers and enrichment of novel symbionts in the deep terrestrial subsurface.</title>
        <authorList>
            <person name="Probst A.J."/>
            <person name="Ladd B."/>
            <person name="Jarett J.K."/>
            <person name="Geller-Mcgrath D.E."/>
            <person name="Sieber C.M.K."/>
            <person name="Emerson J.B."/>
            <person name="Anantharaman K."/>
            <person name="Thomas B.C."/>
            <person name="Malmstrom R."/>
            <person name="Stieglmeier M."/>
            <person name="Klingl A."/>
            <person name="Woyke T."/>
            <person name="Ryan C.M."/>
            <person name="Banfield J.F."/>
        </authorList>
    </citation>
    <scope>NUCLEOTIDE SEQUENCE [LARGE SCALE GENOMIC DNA]</scope>
</reference>
<sequence length="231" mass="27732">MPKVTFGYDIHKDAWSWVLIAQDKDCWGLDWKNQVIHIPDELLKKIIDNEQDKAIAIISNYISNNKFLDYKKKIIDAEIQSLKKIWRSKEITFFDRLKILTVKTIYQNDFSCFFTTGFMCPYNIDDSPNWFMTSIWKSIPDHITTICHELLHLQFIHYWKDEISEKIGEEKFEDLKEAITFLLNEKEFDDIILIDDQGYPNHQELRRQLSELWRKNRNFQELIDTGIKMLS</sequence>
<dbReference type="AlphaFoldDB" id="A0A2M7K1B2"/>
<dbReference type="EMBL" id="PFIK01000039">
    <property type="protein sequence ID" value="PIX30058.1"/>
    <property type="molecule type" value="Genomic_DNA"/>
</dbReference>
<accession>A0A2M7K1B2</accession>
<gene>
    <name evidence="1" type="ORF">COZ63_01835</name>
</gene>
<dbReference type="Proteomes" id="UP000229924">
    <property type="component" value="Unassembled WGS sequence"/>
</dbReference>
<protein>
    <recommendedName>
        <fullName evidence="3">DUF2268 domain-containing protein</fullName>
    </recommendedName>
</protein>
<name>A0A2M7K1B2_9BACT</name>
<evidence type="ECO:0000313" key="1">
    <source>
        <dbReference type="EMBL" id="PIX30058.1"/>
    </source>
</evidence>